<dbReference type="SMART" id="SM00674">
    <property type="entry name" value="CENPB"/>
    <property type="match status" value="1"/>
</dbReference>
<keyword evidence="1" id="KW-0238">DNA-binding</keyword>
<dbReference type="PROSITE" id="PS51253">
    <property type="entry name" value="HTH_CENPB"/>
    <property type="match status" value="1"/>
</dbReference>
<dbReference type="GO" id="GO:0005634">
    <property type="term" value="C:nucleus"/>
    <property type="evidence" value="ECO:0007669"/>
    <property type="project" value="TreeGrafter"/>
</dbReference>
<evidence type="ECO:0000256" key="3">
    <source>
        <dbReference type="SAM" id="MobiDB-lite"/>
    </source>
</evidence>
<feature type="compositionally biased region" description="Basic residues" evidence="3">
    <location>
        <begin position="680"/>
        <end position="702"/>
    </location>
</feature>
<proteinExistence type="predicted"/>
<evidence type="ECO:0000313" key="5">
    <source>
        <dbReference type="EMBL" id="KAF7372149.1"/>
    </source>
</evidence>
<dbReference type="SUPFAM" id="SSF54160">
    <property type="entry name" value="Chromo domain-like"/>
    <property type="match status" value="1"/>
</dbReference>
<feature type="coiled-coil region" evidence="2">
    <location>
        <begin position="622"/>
        <end position="667"/>
    </location>
</feature>
<feature type="region of interest" description="Disordered" evidence="3">
    <location>
        <begin position="678"/>
        <end position="787"/>
    </location>
</feature>
<dbReference type="Pfam" id="PF03184">
    <property type="entry name" value="DDE_1"/>
    <property type="match status" value="1"/>
</dbReference>
<accession>A0A8H6Z709</accession>
<evidence type="ECO:0000256" key="1">
    <source>
        <dbReference type="ARBA" id="ARBA00023125"/>
    </source>
</evidence>
<keyword evidence="2" id="KW-0175">Coiled coil</keyword>
<comment type="caution">
    <text evidence="5">The sequence shown here is derived from an EMBL/GenBank/DDBJ whole genome shotgun (WGS) entry which is preliminary data.</text>
</comment>
<dbReference type="PANTHER" id="PTHR19303:SF74">
    <property type="entry name" value="POGO TRANSPOSABLE ELEMENT WITH KRAB DOMAIN"/>
    <property type="match status" value="1"/>
</dbReference>
<feature type="compositionally biased region" description="Acidic residues" evidence="3">
    <location>
        <begin position="715"/>
        <end position="725"/>
    </location>
</feature>
<evidence type="ECO:0000259" key="4">
    <source>
        <dbReference type="PROSITE" id="PS51253"/>
    </source>
</evidence>
<dbReference type="CDD" id="cd00024">
    <property type="entry name" value="CD_CSD"/>
    <property type="match status" value="1"/>
</dbReference>
<dbReference type="Proteomes" id="UP000620124">
    <property type="component" value="Unassembled WGS sequence"/>
</dbReference>
<evidence type="ECO:0000313" key="6">
    <source>
        <dbReference type="Proteomes" id="UP000620124"/>
    </source>
</evidence>
<name>A0A8H6Z709_9AGAR</name>
<dbReference type="InterPro" id="IPR016197">
    <property type="entry name" value="Chromo-like_dom_sf"/>
</dbReference>
<dbReference type="EMBL" id="JACAZI010000001">
    <property type="protein sequence ID" value="KAF7372149.1"/>
    <property type="molecule type" value="Genomic_DNA"/>
</dbReference>
<gene>
    <name evidence="5" type="ORF">MVEN_00073900</name>
</gene>
<dbReference type="InterPro" id="IPR004875">
    <property type="entry name" value="DDE_SF_endonuclease_dom"/>
</dbReference>
<dbReference type="Gene3D" id="2.40.50.40">
    <property type="match status" value="1"/>
</dbReference>
<feature type="region of interest" description="Disordered" evidence="3">
    <location>
        <begin position="442"/>
        <end position="465"/>
    </location>
</feature>
<feature type="compositionally biased region" description="Acidic residues" evidence="3">
    <location>
        <begin position="754"/>
        <end position="780"/>
    </location>
</feature>
<feature type="compositionally biased region" description="Polar residues" evidence="3">
    <location>
        <begin position="455"/>
        <end position="464"/>
    </location>
</feature>
<dbReference type="OrthoDB" id="3265672at2759"/>
<feature type="compositionally biased region" description="Basic and acidic residues" evidence="3">
    <location>
        <begin position="726"/>
        <end position="739"/>
    </location>
</feature>
<keyword evidence="6" id="KW-1185">Reference proteome</keyword>
<reference evidence="5" key="1">
    <citation type="submission" date="2020-05" db="EMBL/GenBank/DDBJ databases">
        <title>Mycena genomes resolve the evolution of fungal bioluminescence.</title>
        <authorList>
            <person name="Tsai I.J."/>
        </authorList>
    </citation>
    <scope>NUCLEOTIDE SEQUENCE</scope>
    <source>
        <strain evidence="5">CCC161011</strain>
    </source>
</reference>
<evidence type="ECO:0000256" key="2">
    <source>
        <dbReference type="SAM" id="Coils"/>
    </source>
</evidence>
<dbReference type="PANTHER" id="PTHR19303">
    <property type="entry name" value="TRANSPOSON"/>
    <property type="match status" value="1"/>
</dbReference>
<dbReference type="GO" id="GO:0003677">
    <property type="term" value="F:DNA binding"/>
    <property type="evidence" value="ECO:0007669"/>
    <property type="project" value="UniProtKB-KW"/>
</dbReference>
<dbReference type="InterPro" id="IPR006600">
    <property type="entry name" value="HTH_CenpB_DNA-bd_dom"/>
</dbReference>
<organism evidence="5 6">
    <name type="scientific">Mycena venus</name>
    <dbReference type="NCBI Taxonomy" id="2733690"/>
    <lineage>
        <taxon>Eukaryota</taxon>
        <taxon>Fungi</taxon>
        <taxon>Dikarya</taxon>
        <taxon>Basidiomycota</taxon>
        <taxon>Agaricomycotina</taxon>
        <taxon>Agaricomycetes</taxon>
        <taxon>Agaricomycetidae</taxon>
        <taxon>Agaricales</taxon>
        <taxon>Marasmiineae</taxon>
        <taxon>Mycenaceae</taxon>
        <taxon>Mycena</taxon>
    </lineage>
</organism>
<feature type="compositionally biased region" description="Low complexity" evidence="3">
    <location>
        <begin position="442"/>
        <end position="454"/>
    </location>
</feature>
<dbReference type="AlphaFoldDB" id="A0A8H6Z709"/>
<sequence>MPNPFPDIADGDLELLSQEERIQLAIATINKADISGRRISERAAAIYFRVPRATLQDRRRGVLTRVQGHAHERALSSAQEDVLAEWVKVVGRRGFPLSLETIGGYASKTCGRPVGENWPQRFKERHPDLKVKWTSSLEECRARALNPAVVSEYFALLKETIDQFDIKSKNIYNMDEKGIQLGVGDRIKALVDRDQKTVQRIHTGTRDLVTIIECICADGTVLHPSVVFEGARRDLNWGADNPANARLVSFHFSRIVVISFVWYSISISPNGWTDQELGTLWLEKDFAPVTAEHLDDPADYRLVILDGHNSHGTFRFMDFAEKHRIVVLCLPSHTTHALQPCDVGVFGPLARKWKARVSELARDHIIIDKYNLLSNYSIARDQAFSRENILAAFRKCGIWPLDESAIGTELFAPALNYTTQAAQPLPACLPSLLVPIGTTVSNSTTPASSSGATADLTSTTTSRATLPPSAATLSSILPVTPSGTVARPFPAQSCPSTPPRSNAAARTEVIEALYKIAVPSPLRGRASAKAMAAENAQLRTIAKAAGVELERNHVQMVLMDQENARLRKQLHAKKHKRKRTYNTGHARLMTGPEMQAELLKELQRKHMAEMHLGLKKLFPAIKKTLTEAEKAEKAAAKRAERESKAAAKEVEKAIKAAEKEAAKVARAAEKEAVKAARAAVRARGRGGSRGGRWRGARSRRAVRGGARGRVQAGEDAWDSGDEEDSAHDSLSDNESDHAGPDGNGGPDATNGPSSDEETDSDAPVDMQDSDESDSDNEGAEETGIHSINGHRWRDRHVEFQVLWTDDDVTWESLSNVNDCAAMDDYLAHRDADDPLLLPKRKYLINKALKAANE</sequence>
<feature type="domain" description="HTH CENPB-type" evidence="4">
    <location>
        <begin position="67"/>
        <end position="132"/>
    </location>
</feature>
<protein>
    <submittedName>
        <fullName evidence="5">DDE-domain-containing protein</fullName>
    </submittedName>
</protein>
<dbReference type="InterPro" id="IPR050863">
    <property type="entry name" value="CenT-Element_Derived"/>
</dbReference>